<dbReference type="Gene3D" id="3.80.10.10">
    <property type="entry name" value="Ribonuclease Inhibitor"/>
    <property type="match status" value="3"/>
</dbReference>
<dbReference type="EMBL" id="JAGKQM010000017">
    <property type="protein sequence ID" value="KAH0869183.1"/>
    <property type="molecule type" value="Genomic_DNA"/>
</dbReference>
<evidence type="ECO:0008006" key="5">
    <source>
        <dbReference type="Google" id="ProtNLM"/>
    </source>
</evidence>
<dbReference type="PANTHER" id="PTHR47186:SF20">
    <property type="entry name" value="DISEASE RESISTANCE PROTEIN RPS5-LIKE"/>
    <property type="match status" value="1"/>
</dbReference>
<dbReference type="InterPro" id="IPR032675">
    <property type="entry name" value="LRR_dom_sf"/>
</dbReference>
<dbReference type="InterPro" id="IPR027417">
    <property type="entry name" value="P-loop_NTPase"/>
</dbReference>
<sequence>MLRYCKLIRERECVREDVDLALSRRQNGQERTLTHHQRNLIFIMSESRRPALTQYLFPDSNNAQARQDMEDEKLCKKILNVLREDGSQRVLLAGRAGIGKTRLAKKVGEYAGIYRDEGGNATNNGYCFLTLCLHLNNKFEEEDELSLYENIASQLYVHSDFEETEVDDRDEDEEEEKKPKELLDELQKNIIKEIAKREVAAEKKELAEKKDEKERYLLLIFDDEGSMTKEDVVMKDLKLERFLIDKILKDHTRLKILITRRKEDEEPTANTDVATTDVKEDGSQSGEGDSASDGENASEDKTTDAATDPKGSGSQSGEDDSASDEGNASGDKITDAATGTKGNESQSREDDSASASEDKVTDPKGSGSQSGEDELKNEDDSASEDNITDVAKDTKGSGSQSGEDGDDSASVDKITEEGIEPPATDKTLVQEVDVENVPTTTDLQAPPTKPCDETDMTKALLGSNNESSPMGLFASTVTEEWITSMKTVSDMVKQSKDSPAAVAVLANSLKQITKSSTNPGKENIEKLINKVLSAAERSDKGSSSINPLLCLSYELLEFGFSLKDAILDCFWHSLDFFEHSGCVYYRDLITQWILEGYFDPVRSVEKAYQDGHLILMELINRGMLKIQENNVVVPERAMSSLIDPRRRGLLGRSRLRFSRVYRGDKKKGIGKITQIDDMIKTVQAKKGDKATTVLVSGDRLRRETPEKYFKKLSDLEVLGLFEPTLDPFVSAFSILPKLRVLVIRDCDLLTDIEELKALKQLHALEVSGASSLKKISDDFFKALSKLQSLHLSGLQITTSPSSISELKELHCLIIKDCPLLEDLPDIQELVKLEVVDVSGARGLQTCFDNTKGKKKNKSKNKNFYHLTRLQLLDFSESQIERLPIFQDSAVGDKLHSVKRLLLRDCSKLRRLPSLKPLSGLQILDLSGTTSLVEMLEVCFEDKKELKTLDLSGTNLNELATTIEELSSLNKLLLKDCTNLEVLPNITKLTSLEVIDVSGCTKLHTIEGSFEDMSYLCEVNLSGTKVKTPELPKETKISCLKHIVLADGKRFEGEEWSKIRDEIESKRSDEASSSDSVVKSEGIREAIQQNKAHTSDGTEKGDVIKERLLHVPIEREIYKEIFSRFDSASQQEVKKIHESKDLKGEAEFVSFVDIDSAKLKSFFDETKSVTSCSLRMCMDIKDLFVEVDEESLGSLVTLSISNFPLLETICWGGNFKNLKTLSIDCCPKIKTLFPEASQMPSSLEELNINYCEKLEKVVEGVELSSSLKLQVKNCPKLQETDWVMVEPPEISPQE</sequence>
<keyword evidence="4" id="KW-1185">Reference proteome</keyword>
<dbReference type="PANTHER" id="PTHR47186">
    <property type="entry name" value="LEUCINE-RICH REPEAT-CONTAINING PROTEIN 57"/>
    <property type="match status" value="1"/>
</dbReference>
<evidence type="ECO:0000256" key="2">
    <source>
        <dbReference type="SAM" id="MobiDB-lite"/>
    </source>
</evidence>
<evidence type="ECO:0000256" key="1">
    <source>
        <dbReference type="SAM" id="Coils"/>
    </source>
</evidence>
<evidence type="ECO:0000313" key="4">
    <source>
        <dbReference type="Proteomes" id="UP000824890"/>
    </source>
</evidence>
<dbReference type="Gene3D" id="3.40.50.300">
    <property type="entry name" value="P-loop containing nucleotide triphosphate hydrolases"/>
    <property type="match status" value="1"/>
</dbReference>
<dbReference type="SUPFAM" id="SSF52058">
    <property type="entry name" value="L domain-like"/>
    <property type="match status" value="1"/>
</dbReference>
<feature type="region of interest" description="Disordered" evidence="2">
    <location>
        <begin position="263"/>
        <end position="427"/>
    </location>
</feature>
<feature type="compositionally biased region" description="Basic and acidic residues" evidence="2">
    <location>
        <begin position="346"/>
        <end position="362"/>
    </location>
</feature>
<feature type="coiled-coil region" evidence="1">
    <location>
        <begin position="183"/>
        <end position="219"/>
    </location>
</feature>
<dbReference type="PRINTS" id="PR00364">
    <property type="entry name" value="DISEASERSIST"/>
</dbReference>
<evidence type="ECO:0000313" key="3">
    <source>
        <dbReference type="EMBL" id="KAH0869183.1"/>
    </source>
</evidence>
<proteinExistence type="predicted"/>
<dbReference type="Proteomes" id="UP000824890">
    <property type="component" value="Unassembled WGS sequence"/>
</dbReference>
<keyword evidence="1" id="KW-0175">Coiled coil</keyword>
<gene>
    <name evidence="3" type="ORF">HID58_076205</name>
</gene>
<comment type="caution">
    <text evidence="3">The sequence shown here is derived from an EMBL/GenBank/DDBJ whole genome shotgun (WGS) entry which is preliminary data.</text>
</comment>
<feature type="compositionally biased region" description="Acidic residues" evidence="2">
    <location>
        <begin position="371"/>
        <end position="387"/>
    </location>
</feature>
<dbReference type="SUPFAM" id="SSF52540">
    <property type="entry name" value="P-loop containing nucleoside triphosphate hydrolases"/>
    <property type="match status" value="1"/>
</dbReference>
<organism evidence="3 4">
    <name type="scientific">Brassica napus</name>
    <name type="common">Rape</name>
    <dbReference type="NCBI Taxonomy" id="3708"/>
    <lineage>
        <taxon>Eukaryota</taxon>
        <taxon>Viridiplantae</taxon>
        <taxon>Streptophyta</taxon>
        <taxon>Embryophyta</taxon>
        <taxon>Tracheophyta</taxon>
        <taxon>Spermatophyta</taxon>
        <taxon>Magnoliopsida</taxon>
        <taxon>eudicotyledons</taxon>
        <taxon>Gunneridae</taxon>
        <taxon>Pentapetalae</taxon>
        <taxon>rosids</taxon>
        <taxon>malvids</taxon>
        <taxon>Brassicales</taxon>
        <taxon>Brassicaceae</taxon>
        <taxon>Brassiceae</taxon>
        <taxon>Brassica</taxon>
    </lineage>
</organism>
<name>A0ABQ7YM40_BRANA</name>
<reference evidence="3 4" key="1">
    <citation type="submission" date="2021-05" db="EMBL/GenBank/DDBJ databases">
        <title>Genome Assembly of Synthetic Allotetraploid Brassica napus Reveals Homoeologous Exchanges between Subgenomes.</title>
        <authorList>
            <person name="Davis J.T."/>
        </authorList>
    </citation>
    <scope>NUCLEOTIDE SEQUENCE [LARGE SCALE GENOMIC DNA]</scope>
    <source>
        <strain evidence="4">cv. Da-Ae</strain>
        <tissue evidence="3">Seedling</tissue>
    </source>
</reference>
<protein>
    <recommendedName>
        <fullName evidence="5">Disease resistance protein</fullName>
    </recommendedName>
</protein>
<accession>A0ABQ7YM40</accession>
<dbReference type="SUPFAM" id="SSF52047">
    <property type="entry name" value="RNI-like"/>
    <property type="match status" value="1"/>
</dbReference>